<feature type="transmembrane region" description="Helical" evidence="6">
    <location>
        <begin position="369"/>
        <end position="388"/>
    </location>
</feature>
<keyword evidence="3 6" id="KW-0812">Transmembrane</keyword>
<feature type="transmembrane region" description="Helical" evidence="6">
    <location>
        <begin position="338"/>
        <end position="362"/>
    </location>
</feature>
<feature type="transmembrane region" description="Helical" evidence="6">
    <location>
        <begin position="227"/>
        <end position="251"/>
    </location>
</feature>
<keyword evidence="4 6" id="KW-1133">Transmembrane helix</keyword>
<feature type="transmembrane region" description="Helical" evidence="6">
    <location>
        <begin position="394"/>
        <end position="417"/>
    </location>
</feature>
<feature type="transmembrane region" description="Helical" evidence="6">
    <location>
        <begin position="51"/>
        <end position="69"/>
    </location>
</feature>
<keyword evidence="5 6" id="KW-0472">Membrane</keyword>
<feature type="transmembrane region" description="Helical" evidence="6">
    <location>
        <begin position="159"/>
        <end position="178"/>
    </location>
</feature>
<sequence length="438" mass="49510">MFEKITSFPFSHLIRNKSIQNFAFLVTIQASNILISLISMPLLIQSIGVDQFGLVNLALSVIILANIVVDYGYSLSAPRAVALQSNDKEALSHIFSNIISSKMLLASLTSVVILISVFVFNLFQGYQTILILSMLILFSEAALPLWFFQGLEKMKLVSITNIFSKLLFLMGIVLFIQSPEQSKWVNFIFGGSALVINLCLLLYIHYELEIKLFKPRLKALVISFKENIFLFLSNLTSHFSVNGGLIILSFFSNAETLGMFSLAEKISFVLRMFPALVIQSIYPNASKLYQNDRPGFYRYLRKIYYTAIILSVIISMMTFLLAPFIVKVMTKQYLEESILYLKILSFIPFVACLNILNITILLVTDRKNLLFRLSWTMCIFMLVVSIVLGLNFGGTGLCFGLLAKELFVFFVGLVLIYKNEKAIFNGITSSLFGSHHHH</sequence>
<dbReference type="InterPro" id="IPR050833">
    <property type="entry name" value="Poly_Biosynth_Transport"/>
</dbReference>
<dbReference type="RefSeq" id="WP_019596411.1">
    <property type="nucleotide sequence ID" value="NZ_FNQC01000002.1"/>
</dbReference>
<dbReference type="PANTHER" id="PTHR30250:SF11">
    <property type="entry name" value="O-ANTIGEN TRANSPORTER-RELATED"/>
    <property type="match status" value="1"/>
</dbReference>
<comment type="subcellular location">
    <subcellularLocation>
        <location evidence="1">Cell membrane</location>
        <topology evidence="1">Multi-pass membrane protein</topology>
    </subcellularLocation>
</comment>
<evidence type="ECO:0000256" key="3">
    <source>
        <dbReference type="ARBA" id="ARBA00022692"/>
    </source>
</evidence>
<name>A0A1H3LGC4_9BACT</name>
<dbReference type="Pfam" id="PF01943">
    <property type="entry name" value="Polysacc_synt"/>
    <property type="match status" value="1"/>
</dbReference>
<keyword evidence="8" id="KW-1185">Reference proteome</keyword>
<feature type="transmembrane region" description="Helical" evidence="6">
    <location>
        <begin position="303"/>
        <end position="326"/>
    </location>
</feature>
<evidence type="ECO:0000256" key="2">
    <source>
        <dbReference type="ARBA" id="ARBA00022475"/>
    </source>
</evidence>
<protein>
    <submittedName>
        <fullName evidence="7">Polysaccharide transporter, PST family</fullName>
    </submittedName>
</protein>
<evidence type="ECO:0000256" key="6">
    <source>
        <dbReference type="SAM" id="Phobius"/>
    </source>
</evidence>
<evidence type="ECO:0000256" key="4">
    <source>
        <dbReference type="ARBA" id="ARBA00022989"/>
    </source>
</evidence>
<accession>A0A1H3LGC4</accession>
<dbReference type="InterPro" id="IPR002797">
    <property type="entry name" value="Polysacc_synth"/>
</dbReference>
<evidence type="ECO:0000256" key="1">
    <source>
        <dbReference type="ARBA" id="ARBA00004651"/>
    </source>
</evidence>
<keyword evidence="2" id="KW-1003">Cell membrane</keyword>
<feature type="transmembrane region" description="Helical" evidence="6">
    <location>
        <begin position="103"/>
        <end position="123"/>
    </location>
</feature>
<feature type="transmembrane region" description="Helical" evidence="6">
    <location>
        <begin position="257"/>
        <end position="282"/>
    </location>
</feature>
<dbReference type="PANTHER" id="PTHR30250">
    <property type="entry name" value="PST FAMILY PREDICTED COLANIC ACID TRANSPORTER"/>
    <property type="match status" value="1"/>
</dbReference>
<feature type="transmembrane region" description="Helical" evidence="6">
    <location>
        <begin position="184"/>
        <end position="206"/>
    </location>
</feature>
<evidence type="ECO:0000256" key="5">
    <source>
        <dbReference type="ARBA" id="ARBA00023136"/>
    </source>
</evidence>
<feature type="transmembrane region" description="Helical" evidence="6">
    <location>
        <begin position="129"/>
        <end position="147"/>
    </location>
</feature>
<evidence type="ECO:0000313" key="8">
    <source>
        <dbReference type="Proteomes" id="UP000199663"/>
    </source>
</evidence>
<feature type="transmembrane region" description="Helical" evidence="6">
    <location>
        <begin position="21"/>
        <end position="45"/>
    </location>
</feature>
<dbReference type="Proteomes" id="UP000199663">
    <property type="component" value="Unassembled WGS sequence"/>
</dbReference>
<reference evidence="7 8" key="1">
    <citation type="submission" date="2016-10" db="EMBL/GenBank/DDBJ databases">
        <authorList>
            <person name="Varghese N."/>
            <person name="Submissions S."/>
        </authorList>
    </citation>
    <scope>NUCLEOTIDE SEQUENCE [LARGE SCALE GENOMIC DNA]</scope>
    <source>
        <strain evidence="7 8">DSM 17997</strain>
    </source>
</reference>
<gene>
    <name evidence="7" type="ORF">SAMN05444412_10240</name>
</gene>
<comment type="caution">
    <text evidence="7">The sequence shown here is derived from an EMBL/GenBank/DDBJ whole genome shotgun (WGS) entry which is preliminary data.</text>
</comment>
<proteinExistence type="predicted"/>
<organism evidence="7 8">
    <name type="scientific">Rhodonellum ikkaensis</name>
    <dbReference type="NCBI Taxonomy" id="336829"/>
    <lineage>
        <taxon>Bacteria</taxon>
        <taxon>Pseudomonadati</taxon>
        <taxon>Bacteroidota</taxon>
        <taxon>Cytophagia</taxon>
        <taxon>Cytophagales</taxon>
        <taxon>Cytophagaceae</taxon>
        <taxon>Rhodonellum</taxon>
    </lineage>
</organism>
<evidence type="ECO:0000313" key="7">
    <source>
        <dbReference type="EMBL" id="SDY63199.1"/>
    </source>
</evidence>
<dbReference type="EMBL" id="FNQC01000002">
    <property type="protein sequence ID" value="SDY63199.1"/>
    <property type="molecule type" value="Genomic_DNA"/>
</dbReference>